<name>A0A8H6XVC3_9AGAR</name>
<evidence type="ECO:0000313" key="2">
    <source>
        <dbReference type="Proteomes" id="UP000620124"/>
    </source>
</evidence>
<dbReference type="InterPro" id="IPR036047">
    <property type="entry name" value="F-box-like_dom_sf"/>
</dbReference>
<accession>A0A8H6XVC3</accession>
<dbReference type="EMBL" id="JACAZI010000012">
    <property type="protein sequence ID" value="KAF7347251.1"/>
    <property type="molecule type" value="Genomic_DNA"/>
</dbReference>
<gene>
    <name evidence="1" type="ORF">MVEN_01480100</name>
</gene>
<organism evidence="1 2">
    <name type="scientific">Mycena venus</name>
    <dbReference type="NCBI Taxonomy" id="2733690"/>
    <lineage>
        <taxon>Eukaryota</taxon>
        <taxon>Fungi</taxon>
        <taxon>Dikarya</taxon>
        <taxon>Basidiomycota</taxon>
        <taxon>Agaricomycotina</taxon>
        <taxon>Agaricomycetes</taxon>
        <taxon>Agaricomycetidae</taxon>
        <taxon>Agaricales</taxon>
        <taxon>Marasmiineae</taxon>
        <taxon>Mycenaceae</taxon>
        <taxon>Mycena</taxon>
    </lineage>
</organism>
<dbReference type="Proteomes" id="UP000620124">
    <property type="component" value="Unassembled WGS sequence"/>
</dbReference>
<dbReference type="AlphaFoldDB" id="A0A8H6XVC3"/>
<reference evidence="1" key="1">
    <citation type="submission" date="2020-05" db="EMBL/GenBank/DDBJ databases">
        <title>Mycena genomes resolve the evolution of fungal bioluminescence.</title>
        <authorList>
            <person name="Tsai I.J."/>
        </authorList>
    </citation>
    <scope>NUCLEOTIDE SEQUENCE</scope>
    <source>
        <strain evidence="1">CCC161011</strain>
    </source>
</reference>
<evidence type="ECO:0000313" key="1">
    <source>
        <dbReference type="EMBL" id="KAF7347251.1"/>
    </source>
</evidence>
<dbReference type="SUPFAM" id="SSF81383">
    <property type="entry name" value="F-box domain"/>
    <property type="match status" value="1"/>
</dbReference>
<sequence>MASVLYDDLLLAVLERCDIQSVLAMGKASVHFNALSRSKQVWRALVWDLAPTNLINSYPGARKVEDFTVDELIDEVKRVTLGTRLLPFEMPSEDVFMLLLYPPSGPSNDIQLIRIDLSSGDSAVVFKVRVTPSKDVEPCILGQFICAGVKLCSSGHTHFLLFNWVDSHYMLFRLQSEQHVLATLLPGGHLLFSVAEPIPPGRQLLLLFSLGTLRNHWRPIHNRIQYTEFVDVFDRIYLFERHPALMTFVDETETWPARRWQLRVLADVLCRGSYRILLYASDVVHAERARKTSPKQATLYSFRISLKRSSFVGWERISAVPAVPGVQNFSKISTYSGYCFARMGDSIRLVSLRLDAGEAAKQRIVDGLVAGLANLDGVSVTTMGGLVTFEKSSSGPPQMAVSYYW</sequence>
<keyword evidence="2" id="KW-1185">Reference proteome</keyword>
<evidence type="ECO:0008006" key="3">
    <source>
        <dbReference type="Google" id="ProtNLM"/>
    </source>
</evidence>
<protein>
    <recommendedName>
        <fullName evidence="3">F-box domain-containing protein</fullName>
    </recommendedName>
</protein>
<dbReference type="OrthoDB" id="3023524at2759"/>
<comment type="caution">
    <text evidence="1">The sequence shown here is derived from an EMBL/GenBank/DDBJ whole genome shotgun (WGS) entry which is preliminary data.</text>
</comment>
<proteinExistence type="predicted"/>